<accession>A0AA88CR50</accession>
<protein>
    <recommendedName>
        <fullName evidence="1">lipid-A-disaccharide synthase</fullName>
        <ecNumber evidence="1">2.4.1.182</ecNumber>
    </recommendedName>
</protein>
<dbReference type="Pfam" id="PF02684">
    <property type="entry name" value="LpxB"/>
    <property type="match status" value="2"/>
</dbReference>
<reference evidence="8" key="1">
    <citation type="submission" date="2023-07" db="EMBL/GenBank/DDBJ databases">
        <title>draft genome sequence of fig (Ficus carica).</title>
        <authorList>
            <person name="Takahashi T."/>
            <person name="Nishimura K."/>
        </authorList>
    </citation>
    <scope>NUCLEOTIDE SEQUENCE</scope>
</reference>
<keyword evidence="3" id="KW-0441">Lipid A biosynthesis</keyword>
<evidence type="ECO:0000256" key="7">
    <source>
        <dbReference type="ARBA" id="ARBA00048975"/>
    </source>
</evidence>
<evidence type="ECO:0000256" key="5">
    <source>
        <dbReference type="ARBA" id="ARBA00022679"/>
    </source>
</evidence>
<dbReference type="AlphaFoldDB" id="A0AA88CR50"/>
<dbReference type="EC" id="2.4.1.182" evidence="1"/>
<dbReference type="GO" id="GO:0009245">
    <property type="term" value="P:lipid A biosynthetic process"/>
    <property type="evidence" value="ECO:0007669"/>
    <property type="project" value="UniProtKB-KW"/>
</dbReference>
<dbReference type="PANTHER" id="PTHR30372:SF4">
    <property type="entry name" value="LIPID-A-DISACCHARIDE SYNTHASE, MITOCHONDRIAL-RELATED"/>
    <property type="match status" value="1"/>
</dbReference>
<evidence type="ECO:0000256" key="1">
    <source>
        <dbReference type="ARBA" id="ARBA00012687"/>
    </source>
</evidence>
<evidence type="ECO:0000256" key="6">
    <source>
        <dbReference type="ARBA" id="ARBA00023098"/>
    </source>
</evidence>
<gene>
    <name evidence="8" type="ORF">TIFTF001_001857</name>
</gene>
<keyword evidence="6" id="KW-0443">Lipid metabolism</keyword>
<dbReference type="PANTHER" id="PTHR30372">
    <property type="entry name" value="LIPID-A-DISACCHARIDE SYNTHASE"/>
    <property type="match status" value="1"/>
</dbReference>
<keyword evidence="9" id="KW-1185">Reference proteome</keyword>
<keyword evidence="2" id="KW-0444">Lipid biosynthesis</keyword>
<comment type="catalytic activity">
    <reaction evidence="7">
        <text>a lipid X + a UDP-2-N,3-O-bis[(3R)-3-hydroxyacyl]-alpha-D-glucosamine = a lipid A disaccharide + UDP + H(+)</text>
        <dbReference type="Rhea" id="RHEA:67828"/>
        <dbReference type="ChEBI" id="CHEBI:15378"/>
        <dbReference type="ChEBI" id="CHEBI:58223"/>
        <dbReference type="ChEBI" id="CHEBI:137748"/>
        <dbReference type="ChEBI" id="CHEBI:176338"/>
        <dbReference type="ChEBI" id="CHEBI:176343"/>
        <dbReference type="EC" id="2.4.1.182"/>
    </reaction>
</comment>
<dbReference type="SUPFAM" id="SSF53756">
    <property type="entry name" value="UDP-Glycosyltransferase/glycogen phosphorylase"/>
    <property type="match status" value="1"/>
</dbReference>
<dbReference type="GO" id="GO:0005543">
    <property type="term" value="F:phospholipid binding"/>
    <property type="evidence" value="ECO:0007669"/>
    <property type="project" value="TreeGrafter"/>
</dbReference>
<evidence type="ECO:0000313" key="9">
    <source>
        <dbReference type="Proteomes" id="UP001187192"/>
    </source>
</evidence>
<dbReference type="Proteomes" id="UP001187192">
    <property type="component" value="Unassembled WGS sequence"/>
</dbReference>
<comment type="caution">
    <text evidence="8">The sequence shown here is derived from an EMBL/GenBank/DDBJ whole genome shotgun (WGS) entry which is preliminary data.</text>
</comment>
<keyword evidence="4" id="KW-0328">Glycosyltransferase</keyword>
<evidence type="ECO:0000256" key="2">
    <source>
        <dbReference type="ARBA" id="ARBA00022516"/>
    </source>
</evidence>
<dbReference type="GO" id="GO:0016020">
    <property type="term" value="C:membrane"/>
    <property type="evidence" value="ECO:0007669"/>
    <property type="project" value="GOC"/>
</dbReference>
<name>A0AA88CR50_FICCA</name>
<dbReference type="InterPro" id="IPR003835">
    <property type="entry name" value="Glyco_trans_19"/>
</dbReference>
<evidence type="ECO:0000256" key="4">
    <source>
        <dbReference type="ARBA" id="ARBA00022676"/>
    </source>
</evidence>
<keyword evidence="5" id="KW-0808">Transferase</keyword>
<evidence type="ECO:0000256" key="3">
    <source>
        <dbReference type="ARBA" id="ARBA00022556"/>
    </source>
</evidence>
<evidence type="ECO:0000313" key="8">
    <source>
        <dbReference type="EMBL" id="GMN27940.1"/>
    </source>
</evidence>
<dbReference type="GO" id="GO:0008915">
    <property type="term" value="F:lipid-A-disaccharide synthase activity"/>
    <property type="evidence" value="ECO:0007669"/>
    <property type="project" value="UniProtKB-EC"/>
</dbReference>
<organism evidence="8 9">
    <name type="scientific">Ficus carica</name>
    <name type="common">Common fig</name>
    <dbReference type="NCBI Taxonomy" id="3494"/>
    <lineage>
        <taxon>Eukaryota</taxon>
        <taxon>Viridiplantae</taxon>
        <taxon>Streptophyta</taxon>
        <taxon>Embryophyta</taxon>
        <taxon>Tracheophyta</taxon>
        <taxon>Spermatophyta</taxon>
        <taxon>Magnoliopsida</taxon>
        <taxon>eudicotyledons</taxon>
        <taxon>Gunneridae</taxon>
        <taxon>Pentapetalae</taxon>
        <taxon>rosids</taxon>
        <taxon>fabids</taxon>
        <taxon>Rosales</taxon>
        <taxon>Moraceae</taxon>
        <taxon>Ficeae</taxon>
        <taxon>Ficus</taxon>
    </lineage>
</organism>
<sequence length="486" mass="54326">MLFRTMWNVKCKKNFGFSRLVRRHLSDSSRSVIGKATKDGELRIFIVSGEVSGDSIGSRLMSSLKKLSPLPIRFFGVGGSMMSKQGLNSLFPIEDISVMGIWELLPHLTKIRVKLKETTEAALLFRPHVVVTVDSKGFSFRLLKQLRARYNQQRVDAPVHFHYVAPSFWAWKGGEARLKGLAKFVDHILCILPNEEEVCRANGLAATFVGHPILEDVSVLYSGMSSSECEWKIEGNSEDFKEKYSIAAGATVLSLLPGSRLQEVNRMLTIFANTMQLLQESIPELVTVIHVAPNQHVEKYIDGVVCKLPVPAILIPGGSPHLKYDALFENLPWELVMPLGFIHWDSTETKLPNSASKVVLCTSGTVALEMQLARLPCVVAYRAHFLTEWFIRYKAKIPYISLPNILLNSAIIPEALFQACTPSKLAALLMELLHNDDRREKQIVAAQKVLRLLCPPERLINSPVNLPIHSSPSMLAASVILYHEKP</sequence>
<proteinExistence type="predicted"/>
<dbReference type="EMBL" id="BTGU01000002">
    <property type="protein sequence ID" value="GMN27940.1"/>
    <property type="molecule type" value="Genomic_DNA"/>
</dbReference>